<organism evidence="2 3">
    <name type="scientific">Extremus antarcticus</name>
    <dbReference type="NCBI Taxonomy" id="702011"/>
    <lineage>
        <taxon>Eukaryota</taxon>
        <taxon>Fungi</taxon>
        <taxon>Dikarya</taxon>
        <taxon>Ascomycota</taxon>
        <taxon>Pezizomycotina</taxon>
        <taxon>Dothideomycetes</taxon>
        <taxon>Dothideomycetidae</taxon>
        <taxon>Mycosphaerellales</taxon>
        <taxon>Extremaceae</taxon>
        <taxon>Extremus</taxon>
    </lineage>
</organism>
<dbReference type="AlphaFoldDB" id="A0AAJ0DDK8"/>
<evidence type="ECO:0000256" key="1">
    <source>
        <dbReference type="SAM" id="MobiDB-lite"/>
    </source>
</evidence>
<accession>A0AAJ0DDK8</accession>
<feature type="region of interest" description="Disordered" evidence="1">
    <location>
        <begin position="59"/>
        <end position="87"/>
    </location>
</feature>
<proteinExistence type="predicted"/>
<protein>
    <submittedName>
        <fullName evidence="2">Uncharacterized protein</fullName>
    </submittedName>
</protein>
<comment type="caution">
    <text evidence="2">The sequence shown here is derived from an EMBL/GenBank/DDBJ whole genome shotgun (WGS) entry which is preliminary data.</text>
</comment>
<gene>
    <name evidence="2" type="ORF">LTR09_006991</name>
</gene>
<name>A0AAJ0DDK8_9PEZI</name>
<reference evidence="2" key="1">
    <citation type="submission" date="2023-04" db="EMBL/GenBank/DDBJ databases">
        <title>Black Yeasts Isolated from many extreme environments.</title>
        <authorList>
            <person name="Coleine C."/>
            <person name="Stajich J.E."/>
            <person name="Selbmann L."/>
        </authorList>
    </citation>
    <scope>NUCLEOTIDE SEQUENCE</scope>
    <source>
        <strain evidence="2">CCFEE 5312</strain>
    </source>
</reference>
<evidence type="ECO:0000313" key="2">
    <source>
        <dbReference type="EMBL" id="KAK3052037.1"/>
    </source>
</evidence>
<sequence>MTEPTPDDELLAILLVNLRNAEATFGQGTPPYETIQTTVKEHLESMKARVILTNLTGVRRQSQPSAAPEKPASTTFANLAFRPKPST</sequence>
<dbReference type="EMBL" id="JAWDJX010000023">
    <property type="protein sequence ID" value="KAK3052037.1"/>
    <property type="molecule type" value="Genomic_DNA"/>
</dbReference>
<dbReference type="Proteomes" id="UP001271007">
    <property type="component" value="Unassembled WGS sequence"/>
</dbReference>
<keyword evidence="3" id="KW-1185">Reference proteome</keyword>
<evidence type="ECO:0000313" key="3">
    <source>
        <dbReference type="Proteomes" id="UP001271007"/>
    </source>
</evidence>